<name>X1LGF8_9ZZZZ</name>
<organism evidence="1">
    <name type="scientific">marine sediment metagenome</name>
    <dbReference type="NCBI Taxonomy" id="412755"/>
    <lineage>
        <taxon>unclassified sequences</taxon>
        <taxon>metagenomes</taxon>
        <taxon>ecological metagenomes</taxon>
    </lineage>
</organism>
<dbReference type="EMBL" id="BARV01022102">
    <property type="protein sequence ID" value="GAI18412.1"/>
    <property type="molecule type" value="Genomic_DNA"/>
</dbReference>
<dbReference type="AlphaFoldDB" id="X1LGF8"/>
<feature type="non-terminal residue" evidence="1">
    <location>
        <position position="61"/>
    </location>
</feature>
<reference evidence="1" key="1">
    <citation type="journal article" date="2014" name="Front. Microbiol.">
        <title>High frequency of phylogenetically diverse reductive dehalogenase-homologous genes in deep subseafloor sedimentary metagenomes.</title>
        <authorList>
            <person name="Kawai M."/>
            <person name="Futagami T."/>
            <person name="Toyoda A."/>
            <person name="Takaki Y."/>
            <person name="Nishi S."/>
            <person name="Hori S."/>
            <person name="Arai W."/>
            <person name="Tsubouchi T."/>
            <person name="Morono Y."/>
            <person name="Uchiyama I."/>
            <person name="Ito T."/>
            <person name="Fujiyama A."/>
            <person name="Inagaki F."/>
            <person name="Takami H."/>
        </authorList>
    </citation>
    <scope>NUCLEOTIDE SEQUENCE</scope>
    <source>
        <strain evidence="1">Expedition CK06-06</strain>
    </source>
</reference>
<accession>X1LGF8</accession>
<evidence type="ECO:0000313" key="1">
    <source>
        <dbReference type="EMBL" id="GAI18412.1"/>
    </source>
</evidence>
<sequence>MKKVFISLLVVVALVLALFIQNTSAVTSDIGGLIGGKRSQRAAIIGGAIGAIVGLKGEFRP</sequence>
<gene>
    <name evidence="1" type="ORF">S06H3_36478</name>
</gene>
<comment type="caution">
    <text evidence="1">The sequence shown here is derived from an EMBL/GenBank/DDBJ whole genome shotgun (WGS) entry which is preliminary data.</text>
</comment>
<protein>
    <recommendedName>
        <fullName evidence="2">Glycine zipper 2TM domain-containing protein</fullName>
    </recommendedName>
</protein>
<evidence type="ECO:0008006" key="2">
    <source>
        <dbReference type="Google" id="ProtNLM"/>
    </source>
</evidence>
<proteinExistence type="predicted"/>